<protein>
    <recommendedName>
        <fullName evidence="4">DUF4142 domain-containing protein</fullName>
    </recommendedName>
</protein>
<evidence type="ECO:0000256" key="1">
    <source>
        <dbReference type="SAM" id="SignalP"/>
    </source>
</evidence>
<sequence>MVLSMNVNAILLVGCLLVPPLANASEFGNVYGSPEIENASRQASASALEAIENILRGLRERESQQGNGSEQFRAAADLLLQARTVFGRLLDMPDLPDRPISEPEASRLVAGMNSEFVAASIRRAKTTKVLLFELQEQSGALAEVLGAVADSRQPIYPQISARLRDYMALAEVVTVVNRPR</sequence>
<name>A0A2N0DAV7_RHISU</name>
<evidence type="ECO:0000313" key="2">
    <source>
        <dbReference type="EMBL" id="PKA43209.1"/>
    </source>
</evidence>
<evidence type="ECO:0008006" key="4">
    <source>
        <dbReference type="Google" id="ProtNLM"/>
    </source>
</evidence>
<proteinExistence type="predicted"/>
<gene>
    <name evidence="2" type="ORF">CWR43_14275</name>
</gene>
<accession>A0A2N0DAV7</accession>
<reference evidence="2 3" key="2">
    <citation type="submission" date="2017-12" db="EMBL/GenBank/DDBJ databases">
        <title>Genome sequence of Rhizobium sullae HCNT1 isolated from Sulla coronaria nodules and featuring peculiar denitrification phenotypes.</title>
        <authorList>
            <person name="De Diego-Diaz B."/>
            <person name="Treu L."/>
            <person name="Campanaro S."/>
            <person name="Da Silva Duarte V."/>
            <person name="Basaglia M."/>
            <person name="Favaro L."/>
            <person name="Casella S."/>
            <person name="Squartini A."/>
        </authorList>
    </citation>
    <scope>NUCLEOTIDE SEQUENCE [LARGE SCALE GENOMIC DNA]</scope>
    <source>
        <strain evidence="2 3">HCNT1</strain>
    </source>
</reference>
<evidence type="ECO:0000313" key="3">
    <source>
        <dbReference type="Proteomes" id="UP000232164"/>
    </source>
</evidence>
<reference evidence="2 3" key="1">
    <citation type="submission" date="2017-11" db="EMBL/GenBank/DDBJ databases">
        <authorList>
            <person name="Han C.G."/>
        </authorList>
    </citation>
    <scope>NUCLEOTIDE SEQUENCE [LARGE SCALE GENOMIC DNA]</scope>
    <source>
        <strain evidence="2 3">HCNT1</strain>
    </source>
</reference>
<keyword evidence="1" id="KW-0732">Signal</keyword>
<dbReference type="AlphaFoldDB" id="A0A2N0DAV7"/>
<dbReference type="EMBL" id="PIQN01000008">
    <property type="protein sequence ID" value="PKA43209.1"/>
    <property type="molecule type" value="Genomic_DNA"/>
</dbReference>
<feature type="chain" id="PRO_5014715530" description="DUF4142 domain-containing protein" evidence="1">
    <location>
        <begin position="25"/>
        <end position="180"/>
    </location>
</feature>
<dbReference type="Proteomes" id="UP000232164">
    <property type="component" value="Unassembled WGS sequence"/>
</dbReference>
<feature type="signal peptide" evidence="1">
    <location>
        <begin position="1"/>
        <end position="24"/>
    </location>
</feature>
<organism evidence="2 3">
    <name type="scientific">Rhizobium sullae</name>
    <name type="common">Rhizobium hedysari</name>
    <dbReference type="NCBI Taxonomy" id="50338"/>
    <lineage>
        <taxon>Bacteria</taxon>
        <taxon>Pseudomonadati</taxon>
        <taxon>Pseudomonadota</taxon>
        <taxon>Alphaproteobacteria</taxon>
        <taxon>Hyphomicrobiales</taxon>
        <taxon>Rhizobiaceae</taxon>
        <taxon>Rhizobium/Agrobacterium group</taxon>
        <taxon>Rhizobium</taxon>
    </lineage>
</organism>
<comment type="caution">
    <text evidence="2">The sequence shown here is derived from an EMBL/GenBank/DDBJ whole genome shotgun (WGS) entry which is preliminary data.</text>
</comment>